<dbReference type="Pfam" id="PF25917">
    <property type="entry name" value="BSH_RND"/>
    <property type="match status" value="1"/>
</dbReference>
<organism evidence="7 8">
    <name type="scientific">Methylobacterium oryzihabitans</name>
    <dbReference type="NCBI Taxonomy" id="2499852"/>
    <lineage>
        <taxon>Bacteria</taxon>
        <taxon>Pseudomonadati</taxon>
        <taxon>Pseudomonadota</taxon>
        <taxon>Alphaproteobacteria</taxon>
        <taxon>Hyphomicrobiales</taxon>
        <taxon>Methylobacteriaceae</taxon>
        <taxon>Methylobacterium</taxon>
    </lineage>
</organism>
<proteinExistence type="predicted"/>
<evidence type="ECO:0000256" key="1">
    <source>
        <dbReference type="ARBA" id="ARBA00004167"/>
    </source>
</evidence>
<dbReference type="Pfam" id="PF25963">
    <property type="entry name" value="Beta-barrel_AAEA"/>
    <property type="match status" value="1"/>
</dbReference>
<dbReference type="PANTHER" id="PTHR30386:SF26">
    <property type="entry name" value="TRANSPORT PROTEIN COMB"/>
    <property type="match status" value="1"/>
</dbReference>
<dbReference type="AlphaFoldDB" id="A0A437P241"/>
<keyword evidence="3" id="KW-1133">Transmembrane helix</keyword>
<dbReference type="GO" id="GO:0016020">
    <property type="term" value="C:membrane"/>
    <property type="evidence" value="ECO:0007669"/>
    <property type="project" value="UniProtKB-SubCell"/>
</dbReference>
<reference evidence="7 8" key="1">
    <citation type="submission" date="2019-01" db="EMBL/GenBank/DDBJ databases">
        <authorList>
            <person name="Chen W.-M."/>
        </authorList>
    </citation>
    <scope>NUCLEOTIDE SEQUENCE [LARGE SCALE GENOMIC DNA]</scope>
    <source>
        <strain evidence="7 8">TER-1</strain>
    </source>
</reference>
<feature type="domain" description="Multidrug resistance protein MdtA-like barrel-sandwich hybrid" evidence="5">
    <location>
        <begin position="42"/>
        <end position="218"/>
    </location>
</feature>
<dbReference type="InterPro" id="IPR058634">
    <property type="entry name" value="AaeA-lik-b-barrel"/>
</dbReference>
<evidence type="ECO:0000256" key="2">
    <source>
        <dbReference type="ARBA" id="ARBA00022692"/>
    </source>
</evidence>
<feature type="domain" description="p-hydroxybenzoic acid efflux pump subunit AaeA-like beta-barrel" evidence="6">
    <location>
        <begin position="228"/>
        <end position="318"/>
    </location>
</feature>
<keyword evidence="8" id="KW-1185">Reference proteome</keyword>
<keyword evidence="2" id="KW-0812">Transmembrane</keyword>
<dbReference type="SUPFAM" id="SSF111369">
    <property type="entry name" value="HlyD-like secretion proteins"/>
    <property type="match status" value="2"/>
</dbReference>
<gene>
    <name evidence="7" type="ORF">EOE48_16615</name>
</gene>
<sequence>MASVPKRALLALGFVGLVLLIYYGLGAVVAYTDDAYVQSDFVAVAPEVAGPVRTVYVRDDQPVRAGDPLAEIDPRPFDLAVALKQARVAEAQAVTAVKQAEAAALTADLRAAEAARALAQVDDDRFAALAGDGTVSRADLDRATETLKSAQDAVAAAKGRIAVNLREAATAQAQVAVAEAELAVARYDLSRTALAAPVPGFVTNLSLRPGDFARVGTPLIGLVDDTRWRVVANFTESVAAGLTEGMPVRVWLDATPGRLYRGHVRSVGRGIARHPGAEQLLPYVKPTTDWIRLSRRLPVTIGLDERPARLFMGADARVVLMR</sequence>
<evidence type="ECO:0000259" key="6">
    <source>
        <dbReference type="Pfam" id="PF25963"/>
    </source>
</evidence>
<dbReference type="Proteomes" id="UP000286997">
    <property type="component" value="Unassembled WGS sequence"/>
</dbReference>
<evidence type="ECO:0000313" key="7">
    <source>
        <dbReference type="EMBL" id="RVU16315.1"/>
    </source>
</evidence>
<dbReference type="OrthoDB" id="9791520at2"/>
<evidence type="ECO:0000256" key="3">
    <source>
        <dbReference type="ARBA" id="ARBA00022989"/>
    </source>
</evidence>
<dbReference type="Gene3D" id="2.40.50.100">
    <property type="match status" value="1"/>
</dbReference>
<dbReference type="InterPro" id="IPR058625">
    <property type="entry name" value="MdtA-like_BSH"/>
</dbReference>
<name>A0A437P241_9HYPH</name>
<dbReference type="PANTHER" id="PTHR30386">
    <property type="entry name" value="MEMBRANE FUSION SUBUNIT OF EMRAB-TOLC MULTIDRUG EFFLUX PUMP"/>
    <property type="match status" value="1"/>
</dbReference>
<comment type="caution">
    <text evidence="7">The sequence shown here is derived from an EMBL/GenBank/DDBJ whole genome shotgun (WGS) entry which is preliminary data.</text>
</comment>
<comment type="subcellular location">
    <subcellularLocation>
        <location evidence="1">Membrane</location>
        <topology evidence="1">Single-pass membrane protein</topology>
    </subcellularLocation>
</comment>
<keyword evidence="4" id="KW-0472">Membrane</keyword>
<protein>
    <submittedName>
        <fullName evidence="7">HlyD family secretion protein</fullName>
    </submittedName>
</protein>
<dbReference type="EMBL" id="SACP01000016">
    <property type="protein sequence ID" value="RVU16315.1"/>
    <property type="molecule type" value="Genomic_DNA"/>
</dbReference>
<evidence type="ECO:0000256" key="4">
    <source>
        <dbReference type="ARBA" id="ARBA00023136"/>
    </source>
</evidence>
<dbReference type="Gene3D" id="2.40.30.170">
    <property type="match status" value="1"/>
</dbReference>
<evidence type="ECO:0000259" key="5">
    <source>
        <dbReference type="Pfam" id="PF25917"/>
    </source>
</evidence>
<dbReference type="InterPro" id="IPR050739">
    <property type="entry name" value="MFP"/>
</dbReference>
<evidence type="ECO:0000313" key="8">
    <source>
        <dbReference type="Proteomes" id="UP000286997"/>
    </source>
</evidence>
<accession>A0A437P241</accession>